<protein>
    <submittedName>
        <fullName evidence="2">Uncharacterized protein</fullName>
    </submittedName>
</protein>
<gene>
    <name evidence="2" type="ORF">Lalb_Chr15g0089361</name>
</gene>
<evidence type="ECO:0000256" key="1">
    <source>
        <dbReference type="SAM" id="Phobius"/>
    </source>
</evidence>
<organism evidence="2 3">
    <name type="scientific">Lupinus albus</name>
    <name type="common">White lupine</name>
    <name type="synonym">Lupinus termis</name>
    <dbReference type="NCBI Taxonomy" id="3870"/>
    <lineage>
        <taxon>Eukaryota</taxon>
        <taxon>Viridiplantae</taxon>
        <taxon>Streptophyta</taxon>
        <taxon>Embryophyta</taxon>
        <taxon>Tracheophyta</taxon>
        <taxon>Spermatophyta</taxon>
        <taxon>Magnoliopsida</taxon>
        <taxon>eudicotyledons</taxon>
        <taxon>Gunneridae</taxon>
        <taxon>Pentapetalae</taxon>
        <taxon>rosids</taxon>
        <taxon>fabids</taxon>
        <taxon>Fabales</taxon>
        <taxon>Fabaceae</taxon>
        <taxon>Papilionoideae</taxon>
        <taxon>50 kb inversion clade</taxon>
        <taxon>genistoids sensu lato</taxon>
        <taxon>core genistoids</taxon>
        <taxon>Genisteae</taxon>
        <taxon>Lupinus</taxon>
    </lineage>
</organism>
<evidence type="ECO:0000313" key="3">
    <source>
        <dbReference type="Proteomes" id="UP000447434"/>
    </source>
</evidence>
<keyword evidence="1" id="KW-0812">Transmembrane</keyword>
<evidence type="ECO:0000313" key="2">
    <source>
        <dbReference type="EMBL" id="KAE9599235.1"/>
    </source>
</evidence>
<accession>A0A6A4P8C3</accession>
<dbReference type="EMBL" id="WOCE01000015">
    <property type="protein sequence ID" value="KAE9599235.1"/>
    <property type="molecule type" value="Genomic_DNA"/>
</dbReference>
<sequence length="54" mass="6508">MFYSSFFQLQLYIFLSSSLFQYTSLLSFNFSIFFRICLYVHPLTQRKLITCCLS</sequence>
<comment type="caution">
    <text evidence="2">The sequence shown here is derived from an EMBL/GenBank/DDBJ whole genome shotgun (WGS) entry which is preliminary data.</text>
</comment>
<reference evidence="3" key="1">
    <citation type="journal article" date="2020" name="Nat. Commun.">
        <title>Genome sequence of the cluster root forming white lupin.</title>
        <authorList>
            <person name="Hufnagel B."/>
            <person name="Marques A."/>
            <person name="Soriano A."/>
            <person name="Marques L."/>
            <person name="Divol F."/>
            <person name="Doumas P."/>
            <person name="Sallet E."/>
            <person name="Mancinotti D."/>
            <person name="Carrere S."/>
            <person name="Marande W."/>
            <person name="Arribat S."/>
            <person name="Keller J."/>
            <person name="Huneau C."/>
            <person name="Blein T."/>
            <person name="Aime D."/>
            <person name="Laguerre M."/>
            <person name="Taylor J."/>
            <person name="Schubert V."/>
            <person name="Nelson M."/>
            <person name="Geu-Flores F."/>
            <person name="Crespi M."/>
            <person name="Gallardo-Guerrero K."/>
            <person name="Delaux P.-M."/>
            <person name="Salse J."/>
            <person name="Berges H."/>
            <person name="Guyot R."/>
            <person name="Gouzy J."/>
            <person name="Peret B."/>
        </authorList>
    </citation>
    <scope>NUCLEOTIDE SEQUENCE [LARGE SCALE GENOMIC DNA]</scope>
    <source>
        <strain evidence="3">cv. Amiga</strain>
    </source>
</reference>
<proteinExistence type="predicted"/>
<keyword evidence="1" id="KW-0472">Membrane</keyword>
<name>A0A6A4P8C3_LUPAL</name>
<keyword evidence="1" id="KW-1133">Transmembrane helix</keyword>
<dbReference type="Proteomes" id="UP000447434">
    <property type="component" value="Chromosome 15"/>
</dbReference>
<keyword evidence="3" id="KW-1185">Reference proteome</keyword>
<dbReference type="AlphaFoldDB" id="A0A6A4P8C3"/>
<feature type="transmembrane region" description="Helical" evidence="1">
    <location>
        <begin position="20"/>
        <end position="40"/>
    </location>
</feature>